<feature type="transmembrane region" description="Helical" evidence="1">
    <location>
        <begin position="6"/>
        <end position="24"/>
    </location>
</feature>
<proteinExistence type="predicted"/>
<evidence type="ECO:0000256" key="1">
    <source>
        <dbReference type="SAM" id="Phobius"/>
    </source>
</evidence>
<protein>
    <submittedName>
        <fullName evidence="2">CcoQ/FixQ family Cbb3-type cytochrome c oxidase assembly chaperone</fullName>
    </submittedName>
</protein>
<keyword evidence="1" id="KW-0812">Transmembrane</keyword>
<dbReference type="Proteomes" id="UP001232156">
    <property type="component" value="Unassembled WGS sequence"/>
</dbReference>
<keyword evidence="1" id="KW-1133">Transmembrane helix</keyword>
<comment type="caution">
    <text evidence="2">The sequence shown here is derived from an EMBL/GenBank/DDBJ whole genome shotgun (WGS) entry which is preliminary data.</text>
</comment>
<keyword evidence="1" id="KW-0472">Membrane</keyword>
<evidence type="ECO:0000313" key="2">
    <source>
        <dbReference type="EMBL" id="MDR4124894.1"/>
    </source>
</evidence>
<name>A0ABU1D387_9BURK</name>
<keyword evidence="3" id="KW-1185">Reference proteome</keyword>
<dbReference type="EMBL" id="JAUZQE010000004">
    <property type="protein sequence ID" value="MDR4124894.1"/>
    <property type="molecule type" value="Genomic_DNA"/>
</dbReference>
<reference evidence="2 3" key="1">
    <citation type="submission" date="2023-08" db="EMBL/GenBank/DDBJ databases">
        <title>Alcaligenaceae gen. nov., a novel taxon isolated from the sludge of Yixing Pesticide Factory.</title>
        <authorList>
            <person name="Ruan L."/>
        </authorList>
    </citation>
    <scope>NUCLEOTIDE SEQUENCE [LARGE SCALE GENOMIC DNA]</scope>
    <source>
        <strain evidence="2 3">LG-2</strain>
    </source>
</reference>
<dbReference type="RefSeq" id="WP_165279617.1">
    <property type="nucleotide sequence ID" value="NZ_JAUZQE010000004.1"/>
</dbReference>
<evidence type="ECO:0000313" key="3">
    <source>
        <dbReference type="Proteomes" id="UP001232156"/>
    </source>
</evidence>
<accession>A0ABU1D387</accession>
<gene>
    <name evidence="2" type="ORF">Q8947_02705</name>
</gene>
<organism evidence="2 3">
    <name type="scientific">Yanghanlia caeni</name>
    <dbReference type="NCBI Taxonomy" id="3064283"/>
    <lineage>
        <taxon>Bacteria</taxon>
        <taxon>Pseudomonadati</taxon>
        <taxon>Pseudomonadota</taxon>
        <taxon>Betaproteobacteria</taxon>
        <taxon>Burkholderiales</taxon>
        <taxon>Alcaligenaceae</taxon>
        <taxon>Yanghanlia</taxon>
    </lineage>
</organism>
<sequence length="52" mass="5835">MAVINAFATVLAMITFLGICWWAFSRGRSEANREASMLPFALPDEQVTEKKD</sequence>